<protein>
    <submittedName>
        <fullName evidence="3">Uncharacterized protein</fullName>
    </submittedName>
</protein>
<feature type="compositionally biased region" description="Polar residues" evidence="2">
    <location>
        <begin position="386"/>
        <end position="396"/>
    </location>
</feature>
<dbReference type="RefSeq" id="XP_009518325.1">
    <property type="nucleotide sequence ID" value="XM_009520030.1"/>
</dbReference>
<dbReference type="KEGG" id="psoj:PHYSODRAFT_401869"/>
<evidence type="ECO:0000256" key="1">
    <source>
        <dbReference type="SAM" id="Coils"/>
    </source>
</evidence>
<proteinExistence type="predicted"/>
<keyword evidence="4" id="KW-1185">Reference proteome</keyword>
<dbReference type="SMR" id="G4YTB5"/>
<evidence type="ECO:0000256" key="2">
    <source>
        <dbReference type="SAM" id="MobiDB-lite"/>
    </source>
</evidence>
<name>G4YTB5_PHYSP</name>
<gene>
    <name evidence="3" type="ORF">PHYSODRAFT_401869</name>
</gene>
<dbReference type="GeneID" id="20651288"/>
<evidence type="ECO:0000313" key="3">
    <source>
        <dbReference type="EMBL" id="EGZ23037.1"/>
    </source>
</evidence>
<reference evidence="3 4" key="1">
    <citation type="journal article" date="2006" name="Science">
        <title>Phytophthora genome sequences uncover evolutionary origins and mechanisms of pathogenesis.</title>
        <authorList>
            <person name="Tyler B.M."/>
            <person name="Tripathy S."/>
            <person name="Zhang X."/>
            <person name="Dehal P."/>
            <person name="Jiang R.H."/>
            <person name="Aerts A."/>
            <person name="Arredondo F.D."/>
            <person name="Baxter L."/>
            <person name="Bensasson D."/>
            <person name="Beynon J.L."/>
            <person name="Chapman J."/>
            <person name="Damasceno C.M."/>
            <person name="Dorrance A.E."/>
            <person name="Dou D."/>
            <person name="Dickerman A.W."/>
            <person name="Dubchak I.L."/>
            <person name="Garbelotto M."/>
            <person name="Gijzen M."/>
            <person name="Gordon S.G."/>
            <person name="Govers F."/>
            <person name="Grunwald N.J."/>
            <person name="Huang W."/>
            <person name="Ivors K.L."/>
            <person name="Jones R.W."/>
            <person name="Kamoun S."/>
            <person name="Krampis K."/>
            <person name="Lamour K.H."/>
            <person name="Lee M.K."/>
            <person name="McDonald W.H."/>
            <person name="Medina M."/>
            <person name="Meijer H.J."/>
            <person name="Nordberg E.K."/>
            <person name="Maclean D.J."/>
            <person name="Ospina-Giraldo M.D."/>
            <person name="Morris P.F."/>
            <person name="Phuntumart V."/>
            <person name="Putnam N.H."/>
            <person name="Rash S."/>
            <person name="Rose J.K."/>
            <person name="Sakihama Y."/>
            <person name="Salamov A.A."/>
            <person name="Savidor A."/>
            <person name="Scheuring C.F."/>
            <person name="Smith B.M."/>
            <person name="Sobral B.W."/>
            <person name="Terry A."/>
            <person name="Torto-Alalibo T.A."/>
            <person name="Win J."/>
            <person name="Xu Z."/>
            <person name="Zhang H."/>
            <person name="Grigoriev I.V."/>
            <person name="Rokhsar D.S."/>
            <person name="Boore J.L."/>
        </authorList>
    </citation>
    <scope>NUCLEOTIDE SEQUENCE [LARGE SCALE GENOMIC DNA]</scope>
    <source>
        <strain evidence="3 4">P6497</strain>
    </source>
</reference>
<keyword evidence="1" id="KW-0175">Coiled coil</keyword>
<dbReference type="AlphaFoldDB" id="G4YTB5"/>
<feature type="compositionally biased region" description="Gly residues" evidence="2">
    <location>
        <begin position="55"/>
        <end position="65"/>
    </location>
</feature>
<organism evidence="3 4">
    <name type="scientific">Phytophthora sojae (strain P6497)</name>
    <name type="common">Soybean stem and root rot agent</name>
    <name type="synonym">Phytophthora megasperma f. sp. glycines</name>
    <dbReference type="NCBI Taxonomy" id="1094619"/>
    <lineage>
        <taxon>Eukaryota</taxon>
        <taxon>Sar</taxon>
        <taxon>Stramenopiles</taxon>
        <taxon>Oomycota</taxon>
        <taxon>Peronosporomycetes</taxon>
        <taxon>Peronosporales</taxon>
        <taxon>Peronosporaceae</taxon>
        <taxon>Phytophthora</taxon>
    </lineage>
</organism>
<accession>G4YTB5</accession>
<evidence type="ECO:0000313" key="4">
    <source>
        <dbReference type="Proteomes" id="UP000002640"/>
    </source>
</evidence>
<feature type="non-terminal residue" evidence="3">
    <location>
        <position position="1"/>
    </location>
</feature>
<feature type="coiled-coil region" evidence="1">
    <location>
        <begin position="135"/>
        <end position="204"/>
    </location>
</feature>
<feature type="compositionally biased region" description="Pro residues" evidence="2">
    <location>
        <begin position="22"/>
        <end position="39"/>
    </location>
</feature>
<sequence length="415" mass="43363">PESAAGATETPSPAVPSEEAPDSPPIPPPSASPPPPTPAPSVTLATRGASVGGEAAVGGRAGAGAGPAEVPPTAVVLGEQQMLELARLVVGVARSPPARVNAALDHSLQAATNVGEVLAAAVAPPRLPLVEDDELVALRRENDRLQAELSDAKDKLAEEMNLRTKSDYFLVSANSECDQALDHVQDMRVQLSNASAQLMQANAAIAHHADVTQSLEKRTLVAEADSAAAVRRNTQLHERISASLVTYNTQLERLRKQLADRDRANVIPARIQALTDENNSLRRANSILRRHSAAHGLDVDTLVLASAGISAAEIDWNLLGLSPPTVTVESPRHDESSSEEGEESKTTDVPMAESTEGTSAPAASVDASAGSPVSTESSSRKRGRQTESASVGNTASQPPPHKRFGRPSVDLRARA</sequence>
<feature type="non-terminal residue" evidence="3">
    <location>
        <position position="415"/>
    </location>
</feature>
<dbReference type="EMBL" id="JH159152">
    <property type="protein sequence ID" value="EGZ23037.1"/>
    <property type="molecule type" value="Genomic_DNA"/>
</dbReference>
<feature type="coiled-coil region" evidence="1">
    <location>
        <begin position="237"/>
        <end position="291"/>
    </location>
</feature>
<dbReference type="Proteomes" id="UP000002640">
    <property type="component" value="Unassembled WGS sequence"/>
</dbReference>
<feature type="region of interest" description="Disordered" evidence="2">
    <location>
        <begin position="1"/>
        <end position="68"/>
    </location>
</feature>
<dbReference type="InParanoid" id="G4YTB5"/>
<feature type="region of interest" description="Disordered" evidence="2">
    <location>
        <begin position="321"/>
        <end position="415"/>
    </location>
</feature>